<evidence type="ECO:0000256" key="4">
    <source>
        <dbReference type="ARBA" id="ARBA00022989"/>
    </source>
</evidence>
<dbReference type="InterPro" id="IPR051258">
    <property type="entry name" value="Diverse_Substrate_Transporter"/>
</dbReference>
<sequence length="327" mass="34068">MTSRARFRGLARGPRGRGVAARGAATGSARRPFTNPARSSRLRRPMLRSRLLLLAAAGLWSTAGAAMKLCDLSGWQIAGGRSLVAGVFLLVAVPQARRRPSRGVLLVSVAYAATVVLFALANKLTTSANAIFIQDTAPLWVLLLSPALLGERPARSELLAVPVFGAGLALFFLDELTPGQLTGNVVALGSGVAFALCILGLRRLNAAGAPALVWGNLLAAAVALPLWPTGPAPRPLDLALVAYLGVFQLGLAYLCFARGLEKVPALEASLLVLLEPVLNPIWTFLLAGERPGPWALAGGAVVLAATAWRTLAPALLAPRLRAGSPRA</sequence>
<evidence type="ECO:0000313" key="9">
    <source>
        <dbReference type="EMBL" id="ABC81208.1"/>
    </source>
</evidence>
<feature type="transmembrane region" description="Helical" evidence="7">
    <location>
        <begin position="75"/>
        <end position="92"/>
    </location>
</feature>
<feature type="region of interest" description="Disordered" evidence="6">
    <location>
        <begin position="1"/>
        <end position="40"/>
    </location>
</feature>
<dbReference type="PANTHER" id="PTHR42920:SF5">
    <property type="entry name" value="EAMA DOMAIN-CONTAINING PROTEIN"/>
    <property type="match status" value="1"/>
</dbReference>
<dbReference type="InterPro" id="IPR000620">
    <property type="entry name" value="EamA_dom"/>
</dbReference>
<evidence type="ECO:0000256" key="7">
    <source>
        <dbReference type="SAM" id="Phobius"/>
    </source>
</evidence>
<feature type="domain" description="EamA" evidence="8">
    <location>
        <begin position="182"/>
        <end position="307"/>
    </location>
</feature>
<protein>
    <recommendedName>
        <fullName evidence="8">EamA domain-containing protein</fullName>
    </recommendedName>
</protein>
<evidence type="ECO:0000256" key="1">
    <source>
        <dbReference type="ARBA" id="ARBA00004651"/>
    </source>
</evidence>
<feature type="transmembrane region" description="Helical" evidence="7">
    <location>
        <begin position="208"/>
        <end position="227"/>
    </location>
</feature>
<feature type="transmembrane region" description="Helical" evidence="7">
    <location>
        <begin position="268"/>
        <end position="288"/>
    </location>
</feature>
<feature type="domain" description="EamA" evidence="8">
    <location>
        <begin position="51"/>
        <end position="172"/>
    </location>
</feature>
<dbReference type="HOGENOM" id="CLU_033863_17_2_7"/>
<name>Q2IHS8_ANADE</name>
<dbReference type="eggNOG" id="COG0697">
    <property type="taxonomic scope" value="Bacteria"/>
</dbReference>
<comment type="subcellular location">
    <subcellularLocation>
        <location evidence="1">Cell membrane</location>
        <topology evidence="1">Multi-pass membrane protein</topology>
    </subcellularLocation>
</comment>
<dbReference type="EMBL" id="CP000251">
    <property type="protein sequence ID" value="ABC81208.1"/>
    <property type="molecule type" value="Genomic_DNA"/>
</dbReference>
<feature type="transmembrane region" description="Helical" evidence="7">
    <location>
        <begin position="294"/>
        <end position="317"/>
    </location>
</feature>
<keyword evidence="5 7" id="KW-0472">Membrane</keyword>
<dbReference type="Proteomes" id="UP000001935">
    <property type="component" value="Chromosome"/>
</dbReference>
<dbReference type="STRING" id="290397.Adeh_1435"/>
<keyword evidence="3 7" id="KW-0812">Transmembrane</keyword>
<feature type="compositionally biased region" description="Low complexity" evidence="6">
    <location>
        <begin position="10"/>
        <end position="31"/>
    </location>
</feature>
<feature type="transmembrane region" description="Helical" evidence="7">
    <location>
        <begin position="127"/>
        <end position="149"/>
    </location>
</feature>
<dbReference type="GO" id="GO:0005886">
    <property type="term" value="C:plasma membrane"/>
    <property type="evidence" value="ECO:0007669"/>
    <property type="project" value="UniProtKB-SubCell"/>
</dbReference>
<dbReference type="KEGG" id="ade:Adeh_1435"/>
<evidence type="ECO:0000259" key="8">
    <source>
        <dbReference type="Pfam" id="PF00892"/>
    </source>
</evidence>
<organism evidence="9 10">
    <name type="scientific">Anaeromyxobacter dehalogenans (strain 2CP-C)</name>
    <dbReference type="NCBI Taxonomy" id="290397"/>
    <lineage>
        <taxon>Bacteria</taxon>
        <taxon>Pseudomonadati</taxon>
        <taxon>Myxococcota</taxon>
        <taxon>Myxococcia</taxon>
        <taxon>Myxococcales</taxon>
        <taxon>Cystobacterineae</taxon>
        <taxon>Anaeromyxobacteraceae</taxon>
        <taxon>Anaeromyxobacter</taxon>
    </lineage>
</organism>
<dbReference type="Pfam" id="PF00892">
    <property type="entry name" value="EamA"/>
    <property type="match status" value="2"/>
</dbReference>
<feature type="transmembrane region" description="Helical" evidence="7">
    <location>
        <begin position="156"/>
        <end position="173"/>
    </location>
</feature>
<reference evidence="9" key="1">
    <citation type="submission" date="2006-01" db="EMBL/GenBank/DDBJ databases">
        <title>Complete sequence of Anaeromyxobacter dehalogenans 2CP-C.</title>
        <authorList>
            <consortium name="US DOE Joint Genome Institute"/>
            <person name="Copeland A."/>
            <person name="Lucas S."/>
            <person name="Lapidus A."/>
            <person name="Barry K."/>
            <person name="Detter J.C."/>
            <person name="Glavina T."/>
            <person name="Hammon N."/>
            <person name="Israni S."/>
            <person name="Pitluck S."/>
            <person name="Brettin T."/>
            <person name="Bruce D."/>
            <person name="Han C."/>
            <person name="Tapia R."/>
            <person name="Gilna P."/>
            <person name="Kiss H."/>
            <person name="Schmutz J."/>
            <person name="Larimer F."/>
            <person name="Land M."/>
            <person name="Kyrpides N."/>
            <person name="Anderson I."/>
            <person name="Sanford R.A."/>
            <person name="Ritalahti K.M."/>
            <person name="Thomas H.S."/>
            <person name="Kirby J.R."/>
            <person name="Zhulin I.B."/>
            <person name="Loeffler F.E."/>
            <person name="Richardson P."/>
        </authorList>
    </citation>
    <scope>NUCLEOTIDE SEQUENCE</scope>
    <source>
        <strain evidence="9">2CP-C</strain>
    </source>
</reference>
<dbReference type="PANTHER" id="PTHR42920">
    <property type="entry name" value="OS03G0707200 PROTEIN-RELATED"/>
    <property type="match status" value="1"/>
</dbReference>
<feature type="transmembrane region" description="Helical" evidence="7">
    <location>
        <begin position="239"/>
        <end position="256"/>
    </location>
</feature>
<feature type="transmembrane region" description="Helical" evidence="7">
    <location>
        <begin position="185"/>
        <end position="201"/>
    </location>
</feature>
<dbReference type="SUPFAM" id="SSF103481">
    <property type="entry name" value="Multidrug resistance efflux transporter EmrE"/>
    <property type="match status" value="2"/>
</dbReference>
<dbReference type="InterPro" id="IPR037185">
    <property type="entry name" value="EmrE-like"/>
</dbReference>
<evidence type="ECO:0000256" key="2">
    <source>
        <dbReference type="ARBA" id="ARBA00022475"/>
    </source>
</evidence>
<evidence type="ECO:0000256" key="5">
    <source>
        <dbReference type="ARBA" id="ARBA00023136"/>
    </source>
</evidence>
<evidence type="ECO:0000256" key="6">
    <source>
        <dbReference type="SAM" id="MobiDB-lite"/>
    </source>
</evidence>
<evidence type="ECO:0000256" key="3">
    <source>
        <dbReference type="ARBA" id="ARBA00022692"/>
    </source>
</evidence>
<keyword evidence="2" id="KW-1003">Cell membrane</keyword>
<keyword evidence="4 7" id="KW-1133">Transmembrane helix</keyword>
<evidence type="ECO:0000313" key="10">
    <source>
        <dbReference type="Proteomes" id="UP000001935"/>
    </source>
</evidence>
<proteinExistence type="predicted"/>
<accession>Q2IHS8</accession>
<gene>
    <name evidence="9" type="ordered locus">Adeh_1435</name>
</gene>
<dbReference type="AlphaFoldDB" id="Q2IHS8"/>
<feature type="transmembrane region" description="Helical" evidence="7">
    <location>
        <begin position="104"/>
        <end position="121"/>
    </location>
</feature>